<accession>A0A2M3ZR18</accession>
<keyword evidence="1" id="KW-0732">Signal</keyword>
<proteinExistence type="predicted"/>
<reference evidence="2" key="1">
    <citation type="submission" date="2018-01" db="EMBL/GenBank/DDBJ databases">
        <title>An insight into the sialome of Amazonian anophelines.</title>
        <authorList>
            <person name="Ribeiro J.M."/>
            <person name="Scarpassa V."/>
            <person name="Calvo E."/>
        </authorList>
    </citation>
    <scope>NUCLEOTIDE SEQUENCE</scope>
    <source>
        <tissue evidence="2">Salivary glands</tissue>
    </source>
</reference>
<feature type="chain" id="PRO_5014921456" evidence="1">
    <location>
        <begin position="21"/>
        <end position="92"/>
    </location>
</feature>
<dbReference type="AlphaFoldDB" id="A0A2M3ZR18"/>
<evidence type="ECO:0000256" key="1">
    <source>
        <dbReference type="SAM" id="SignalP"/>
    </source>
</evidence>
<protein>
    <submittedName>
        <fullName evidence="2">Putative secreted peptide</fullName>
    </submittedName>
</protein>
<evidence type="ECO:0000313" key="2">
    <source>
        <dbReference type="EMBL" id="MBW31004.1"/>
    </source>
</evidence>
<dbReference type="EMBL" id="GGFM01010253">
    <property type="protein sequence ID" value="MBW31004.1"/>
    <property type="molecule type" value="Transcribed_RNA"/>
</dbReference>
<name>A0A2M3ZR18_9DIPT</name>
<organism evidence="2">
    <name type="scientific">Anopheles braziliensis</name>
    <dbReference type="NCBI Taxonomy" id="58242"/>
    <lineage>
        <taxon>Eukaryota</taxon>
        <taxon>Metazoa</taxon>
        <taxon>Ecdysozoa</taxon>
        <taxon>Arthropoda</taxon>
        <taxon>Hexapoda</taxon>
        <taxon>Insecta</taxon>
        <taxon>Pterygota</taxon>
        <taxon>Neoptera</taxon>
        <taxon>Endopterygota</taxon>
        <taxon>Diptera</taxon>
        <taxon>Nematocera</taxon>
        <taxon>Culicoidea</taxon>
        <taxon>Culicidae</taxon>
        <taxon>Anophelinae</taxon>
        <taxon>Anopheles</taxon>
    </lineage>
</organism>
<sequence length="92" mass="10324">MLLLLLPMLLLLLLLLLLLAFRELRLPGRSRQRSTPITACRTHRRSPPSLWKATVLCCVCTFSPSPPATSTLSCGCCLTEHFFSSQCSLRHQ</sequence>
<feature type="signal peptide" evidence="1">
    <location>
        <begin position="1"/>
        <end position="20"/>
    </location>
</feature>